<gene>
    <name evidence="3" type="ORF">GXP67_02340</name>
</gene>
<dbReference type="InterPro" id="IPR016187">
    <property type="entry name" value="CTDL_fold"/>
</dbReference>
<name>A0A6C0GVM4_9BACT</name>
<dbReference type="InterPro" id="IPR042095">
    <property type="entry name" value="SUMF_sf"/>
</dbReference>
<evidence type="ECO:0000313" key="4">
    <source>
        <dbReference type="Proteomes" id="UP000480178"/>
    </source>
</evidence>
<proteinExistence type="predicted"/>
<dbReference type="Proteomes" id="UP000480178">
    <property type="component" value="Chromosome"/>
</dbReference>
<dbReference type="Gene3D" id="3.90.1580.10">
    <property type="entry name" value="paralog of FGE (formylglycine-generating enzyme)"/>
    <property type="match status" value="1"/>
</dbReference>
<dbReference type="InterPro" id="IPR051043">
    <property type="entry name" value="Sulfatase_Mod_Factor_Kinase"/>
</dbReference>
<protein>
    <submittedName>
        <fullName evidence="3">Formylglycine-generating enzyme family protein</fullName>
    </submittedName>
</protein>
<dbReference type="PANTHER" id="PTHR23150:SF19">
    <property type="entry name" value="FORMYLGLYCINE-GENERATING ENZYME"/>
    <property type="match status" value="1"/>
</dbReference>
<accession>A0A6C0GVM4</accession>
<keyword evidence="4" id="KW-1185">Reference proteome</keyword>
<organism evidence="3 4">
    <name type="scientific">Rhodocytophaga rosea</name>
    <dbReference type="NCBI Taxonomy" id="2704465"/>
    <lineage>
        <taxon>Bacteria</taxon>
        <taxon>Pseudomonadati</taxon>
        <taxon>Bacteroidota</taxon>
        <taxon>Cytophagia</taxon>
        <taxon>Cytophagales</taxon>
        <taxon>Rhodocytophagaceae</taxon>
        <taxon>Rhodocytophaga</taxon>
    </lineage>
</organism>
<dbReference type="KEGG" id="rhoz:GXP67_02340"/>
<reference evidence="3 4" key="1">
    <citation type="submission" date="2020-01" db="EMBL/GenBank/DDBJ databases">
        <authorList>
            <person name="Kim M.K."/>
        </authorList>
    </citation>
    <scope>NUCLEOTIDE SEQUENCE [LARGE SCALE GENOMIC DNA]</scope>
    <source>
        <strain evidence="3 4">172606-1</strain>
    </source>
</reference>
<sequence>MLGMSLVFNSCQSSQENTTADVEKADSSSLISNATNDSLSCHSNIPDRFAVQQTNSKATIETVSEVSEEMATTGMVLIPAGTFQMGADNQESRKDEFPKHKVSVEGFWMDTHEVTNAQFAAFVKATGYVSTAERKPDWEEIKKQLPPGTPKPSDDVLVASSLVFSAPVQQVALNDYSQWWKWVAGADWKHPEGPNSSIKGKENHPVVHVSWDDAVAYAKWAGKRLPTEAEWEWAARGGLQNEVYPWGNEHIEKGKIKANTWQGRFPDQNTLKDQFYGAAPVKSFAPNGYGLFDMAGNVWEWCSDFYRHDYYQTTNKPEGVKNPKGPASSYDPEEPTVPKRVQRGGSFLCHDSYCSSYRVSARMKSSPDTGLSHTGFRCVKDKS</sequence>
<evidence type="ECO:0000256" key="1">
    <source>
        <dbReference type="SAM" id="MobiDB-lite"/>
    </source>
</evidence>
<dbReference type="Pfam" id="PF03781">
    <property type="entry name" value="FGE-sulfatase"/>
    <property type="match status" value="1"/>
</dbReference>
<feature type="domain" description="Sulfatase-modifying factor enzyme-like" evidence="2">
    <location>
        <begin position="72"/>
        <end position="380"/>
    </location>
</feature>
<dbReference type="GO" id="GO:0120147">
    <property type="term" value="F:formylglycine-generating oxidase activity"/>
    <property type="evidence" value="ECO:0007669"/>
    <property type="project" value="TreeGrafter"/>
</dbReference>
<feature type="region of interest" description="Disordered" evidence="1">
    <location>
        <begin position="316"/>
        <end position="341"/>
    </location>
</feature>
<evidence type="ECO:0000313" key="3">
    <source>
        <dbReference type="EMBL" id="QHT71864.1"/>
    </source>
</evidence>
<dbReference type="PANTHER" id="PTHR23150">
    <property type="entry name" value="SULFATASE MODIFYING FACTOR 1, 2"/>
    <property type="match status" value="1"/>
</dbReference>
<dbReference type="EMBL" id="CP048222">
    <property type="protein sequence ID" value="QHT71864.1"/>
    <property type="molecule type" value="Genomic_DNA"/>
</dbReference>
<dbReference type="InterPro" id="IPR005532">
    <property type="entry name" value="SUMF_dom"/>
</dbReference>
<dbReference type="AlphaFoldDB" id="A0A6C0GVM4"/>
<dbReference type="SUPFAM" id="SSF56436">
    <property type="entry name" value="C-type lectin-like"/>
    <property type="match status" value="1"/>
</dbReference>
<evidence type="ECO:0000259" key="2">
    <source>
        <dbReference type="Pfam" id="PF03781"/>
    </source>
</evidence>